<feature type="transmembrane region" description="Helical" evidence="4">
    <location>
        <begin position="304"/>
        <end position="325"/>
    </location>
</feature>
<evidence type="ECO:0000256" key="2">
    <source>
        <dbReference type="ARBA" id="ARBA00022989"/>
    </source>
</evidence>
<dbReference type="PANTHER" id="PTHR23537:SF1">
    <property type="entry name" value="SUGAR TRANSPORTER"/>
    <property type="match status" value="1"/>
</dbReference>
<dbReference type="GO" id="GO:0005886">
    <property type="term" value="C:plasma membrane"/>
    <property type="evidence" value="ECO:0007669"/>
    <property type="project" value="TreeGrafter"/>
</dbReference>
<keyword evidence="1 4" id="KW-0812">Transmembrane</keyword>
<sequence length="397" mass="40594">MTVRTVRFPSLFLLGLTGALALASSQGLGRFFYTPVLPGMMASLGLSPADAGLIAAANFAGYLIGALLAAQSWAAGRERSAALAGLLATAVLMALMAWPQSLAPFIAIRFLAGLASAFALIFTSAIVLELAARAGSATVPSAMFGGVGLGISLSSLIVMAVYVLAGGSGESWRPGWLTGSLLALAIFALAAVVLPKPQAGARKATEPELKWRPLFVIVAAAYCCFGFGYIVSATFLVAIARQAGSGQWVEFSAWFATGIACFASLFAWQPLVRRRGADVVFAICMVLLAAGTLASVLLPARFAVVAGGILLGCTFMVITSCGLATGRTFAPESPRRAMGVMTAIFGVGQIAGPLVGGWAADISGSFLLPSVIAAGILMIGAALLVPVITARRQTAGR</sequence>
<evidence type="ECO:0000259" key="5">
    <source>
        <dbReference type="PROSITE" id="PS50850"/>
    </source>
</evidence>
<evidence type="ECO:0000313" key="7">
    <source>
        <dbReference type="Proteomes" id="UP001208771"/>
    </source>
</evidence>
<name>A0AAE3SV68_9HYPH</name>
<feature type="domain" description="Major facilitator superfamily (MFS) profile" evidence="5">
    <location>
        <begin position="3"/>
        <end position="392"/>
    </location>
</feature>
<dbReference type="GO" id="GO:0022857">
    <property type="term" value="F:transmembrane transporter activity"/>
    <property type="evidence" value="ECO:0007669"/>
    <property type="project" value="InterPro"/>
</dbReference>
<dbReference type="EMBL" id="JANFPI010000002">
    <property type="protein sequence ID" value="MCX8996639.1"/>
    <property type="molecule type" value="Genomic_DNA"/>
</dbReference>
<organism evidence="6 7">
    <name type="scientific">Ectorhizobium quercum</name>
    <dbReference type="NCBI Taxonomy" id="2965071"/>
    <lineage>
        <taxon>Bacteria</taxon>
        <taxon>Pseudomonadati</taxon>
        <taxon>Pseudomonadota</taxon>
        <taxon>Alphaproteobacteria</taxon>
        <taxon>Hyphomicrobiales</taxon>
        <taxon>Rhizobiaceae</taxon>
        <taxon>Ectorhizobium</taxon>
    </lineage>
</organism>
<evidence type="ECO:0000256" key="1">
    <source>
        <dbReference type="ARBA" id="ARBA00022692"/>
    </source>
</evidence>
<dbReference type="Pfam" id="PF06779">
    <property type="entry name" value="MFS_4"/>
    <property type="match status" value="1"/>
</dbReference>
<dbReference type="Gene3D" id="1.20.1250.20">
    <property type="entry name" value="MFS general substrate transporter like domains"/>
    <property type="match status" value="2"/>
</dbReference>
<keyword evidence="2 4" id="KW-1133">Transmembrane helix</keyword>
<feature type="transmembrane region" description="Helical" evidence="4">
    <location>
        <begin position="51"/>
        <end position="69"/>
    </location>
</feature>
<proteinExistence type="predicted"/>
<dbReference type="PROSITE" id="PS50850">
    <property type="entry name" value="MFS"/>
    <property type="match status" value="1"/>
</dbReference>
<feature type="transmembrane region" description="Helical" evidence="4">
    <location>
        <begin position="366"/>
        <end position="388"/>
    </location>
</feature>
<feature type="transmembrane region" description="Helical" evidence="4">
    <location>
        <begin position="280"/>
        <end position="298"/>
    </location>
</feature>
<dbReference type="InterPro" id="IPR010645">
    <property type="entry name" value="MFS_4"/>
</dbReference>
<protein>
    <submittedName>
        <fullName evidence="6">MFS transporter</fullName>
    </submittedName>
</protein>
<evidence type="ECO:0000256" key="4">
    <source>
        <dbReference type="SAM" id="Phobius"/>
    </source>
</evidence>
<feature type="transmembrane region" description="Helical" evidence="4">
    <location>
        <begin position="142"/>
        <end position="164"/>
    </location>
</feature>
<feature type="transmembrane region" description="Helical" evidence="4">
    <location>
        <begin position="251"/>
        <end position="268"/>
    </location>
</feature>
<dbReference type="RefSeq" id="WP_306410424.1">
    <property type="nucleotide sequence ID" value="NZ_JANFPI010000002.1"/>
</dbReference>
<keyword evidence="3 4" id="KW-0472">Membrane</keyword>
<feature type="transmembrane region" description="Helical" evidence="4">
    <location>
        <begin position="214"/>
        <end position="239"/>
    </location>
</feature>
<comment type="caution">
    <text evidence="6">The sequence shown here is derived from an EMBL/GenBank/DDBJ whole genome shotgun (WGS) entry which is preliminary data.</text>
</comment>
<accession>A0AAE3SV68</accession>
<dbReference type="InterPro" id="IPR020846">
    <property type="entry name" value="MFS_dom"/>
</dbReference>
<feature type="transmembrane region" description="Helical" evidence="4">
    <location>
        <begin position="81"/>
        <end position="100"/>
    </location>
</feature>
<feature type="transmembrane region" description="Helical" evidence="4">
    <location>
        <begin position="337"/>
        <end position="360"/>
    </location>
</feature>
<evidence type="ECO:0000313" key="6">
    <source>
        <dbReference type="EMBL" id="MCX8996639.1"/>
    </source>
</evidence>
<feature type="transmembrane region" description="Helical" evidence="4">
    <location>
        <begin position="106"/>
        <end position="130"/>
    </location>
</feature>
<feature type="transmembrane region" description="Helical" evidence="4">
    <location>
        <begin position="176"/>
        <end position="194"/>
    </location>
</feature>
<dbReference type="InterPro" id="IPR036259">
    <property type="entry name" value="MFS_trans_sf"/>
</dbReference>
<dbReference type="Proteomes" id="UP001208771">
    <property type="component" value="Unassembled WGS sequence"/>
</dbReference>
<reference evidence="6" key="1">
    <citation type="submission" date="2022-07" db="EMBL/GenBank/DDBJ databases">
        <title>Ectorhizobium quercum gen.nov., sp. nov.</title>
        <authorList>
            <person name="Ma T."/>
            <person name="Li Y."/>
        </authorList>
    </citation>
    <scope>NUCLEOTIDE SEQUENCE</scope>
    <source>
        <strain evidence="6">BDR2-2</strain>
    </source>
</reference>
<dbReference type="AlphaFoldDB" id="A0AAE3SV68"/>
<dbReference type="SUPFAM" id="SSF103473">
    <property type="entry name" value="MFS general substrate transporter"/>
    <property type="match status" value="1"/>
</dbReference>
<dbReference type="PANTHER" id="PTHR23537">
    <property type="match status" value="1"/>
</dbReference>
<keyword evidence="7" id="KW-1185">Reference proteome</keyword>
<gene>
    <name evidence="6" type="ORF">NOF55_05930</name>
</gene>
<evidence type="ECO:0000256" key="3">
    <source>
        <dbReference type="ARBA" id="ARBA00023136"/>
    </source>
</evidence>